<organism evidence="1 2">
    <name type="scientific">Entomophthora muscae</name>
    <dbReference type="NCBI Taxonomy" id="34485"/>
    <lineage>
        <taxon>Eukaryota</taxon>
        <taxon>Fungi</taxon>
        <taxon>Fungi incertae sedis</taxon>
        <taxon>Zoopagomycota</taxon>
        <taxon>Entomophthoromycotina</taxon>
        <taxon>Entomophthoromycetes</taxon>
        <taxon>Entomophthorales</taxon>
        <taxon>Entomophthoraceae</taxon>
        <taxon>Entomophthora</taxon>
    </lineage>
</organism>
<keyword evidence="2" id="KW-1185">Reference proteome</keyword>
<name>A0ACC2U2K0_9FUNG</name>
<evidence type="ECO:0000313" key="1">
    <source>
        <dbReference type="EMBL" id="KAJ9080911.1"/>
    </source>
</evidence>
<dbReference type="Proteomes" id="UP001165960">
    <property type="component" value="Unassembled WGS sequence"/>
</dbReference>
<gene>
    <name evidence="1" type="ORF">DSO57_1019880</name>
</gene>
<sequence>MFMVPPTPEETPRPNRLESSAGASRQNFFARTQQDTPPPLATVVSSTPLKLTPLNSTL</sequence>
<proteinExistence type="predicted"/>
<comment type="caution">
    <text evidence="1">The sequence shown here is derived from an EMBL/GenBank/DDBJ whole genome shotgun (WGS) entry which is preliminary data.</text>
</comment>
<accession>A0ACC2U2K0</accession>
<dbReference type="EMBL" id="QTSX02001511">
    <property type="protein sequence ID" value="KAJ9080911.1"/>
    <property type="molecule type" value="Genomic_DNA"/>
</dbReference>
<evidence type="ECO:0000313" key="2">
    <source>
        <dbReference type="Proteomes" id="UP001165960"/>
    </source>
</evidence>
<protein>
    <submittedName>
        <fullName evidence="1">Uncharacterized protein</fullName>
    </submittedName>
</protein>
<reference evidence="1" key="1">
    <citation type="submission" date="2022-04" db="EMBL/GenBank/DDBJ databases">
        <title>Genome of the entomopathogenic fungus Entomophthora muscae.</title>
        <authorList>
            <person name="Elya C."/>
            <person name="Lovett B.R."/>
            <person name="Lee E."/>
            <person name="Macias A.M."/>
            <person name="Hajek A.E."/>
            <person name="De Bivort B.L."/>
            <person name="Kasson M.T."/>
            <person name="De Fine Licht H.H."/>
            <person name="Stajich J.E."/>
        </authorList>
    </citation>
    <scope>NUCLEOTIDE SEQUENCE</scope>
    <source>
        <strain evidence="1">Berkeley</strain>
    </source>
</reference>